<dbReference type="RefSeq" id="WP_209872383.1">
    <property type="nucleotide sequence ID" value="NZ_JAGGLV010000005.1"/>
</dbReference>
<protein>
    <submittedName>
        <fullName evidence="2">Uncharacterized protein</fullName>
    </submittedName>
</protein>
<comment type="caution">
    <text evidence="2">The sequence shown here is derived from an EMBL/GenBank/DDBJ whole genome shotgun (WGS) entry which is preliminary data.</text>
</comment>
<evidence type="ECO:0000256" key="1">
    <source>
        <dbReference type="SAM" id="MobiDB-lite"/>
    </source>
</evidence>
<dbReference type="EMBL" id="JAGGLV010000005">
    <property type="protein sequence ID" value="MBP2111972.1"/>
    <property type="molecule type" value="Genomic_DNA"/>
</dbReference>
<gene>
    <name evidence="2" type="ORF">J2Z70_002113</name>
</gene>
<evidence type="ECO:0000313" key="2">
    <source>
        <dbReference type="EMBL" id="MBP2111972.1"/>
    </source>
</evidence>
<sequence>MTHWFIRREERLYLYGKQGLHQLKANPQTARKLKEAVFGDRSANWMPVDEALAARLLPGEQRSASSGGNSDGTLTPRGEWQLRVITPDKALLLRYLTPGDELEITAAVEEGNPQWKSAMAQPLLLSYAESIAAACDGLQDEEAQAAKRVIQIDLGGAKTVVEPKRLLTDVLRTAVRETRSDPAEPAEAVDWTSCLDALERLENQLVHSFVYHGNDLLQIPYKIATASDGSYHSGEGNAEQIVRASCRNLERLLNQVHPGPPGEWLVTAGRQHRVERQAEQLFTAWEAVGGPAVLEGRKLAFAELAGNTRIQAMIRRFVPQAEQLEIYVERIPGVGAYRAAAGKAGSAWTDGCCASSQQEAIQAVLIRFYAQVQQNGIRVSSPYAADERMSAAPVEPPEQGLTEAFRDKYSSMELLIPVLENTGITILHVQRKEERGDEGSHVIPDGQSVSAGSCS</sequence>
<proteinExistence type="predicted"/>
<accession>A0ABS4NRL0</accession>
<keyword evidence="3" id="KW-1185">Reference proteome</keyword>
<evidence type="ECO:0000313" key="3">
    <source>
        <dbReference type="Proteomes" id="UP000773462"/>
    </source>
</evidence>
<reference evidence="2 3" key="1">
    <citation type="submission" date="2021-03" db="EMBL/GenBank/DDBJ databases">
        <title>Genomic Encyclopedia of Type Strains, Phase IV (KMG-IV): sequencing the most valuable type-strain genomes for metagenomic binning, comparative biology and taxonomic classification.</title>
        <authorList>
            <person name="Goeker M."/>
        </authorList>
    </citation>
    <scope>NUCLEOTIDE SEQUENCE [LARGE SCALE GENOMIC DNA]</scope>
    <source>
        <strain evidence="2 3">DSM 101953</strain>
    </source>
</reference>
<feature type="region of interest" description="Disordered" evidence="1">
    <location>
        <begin position="433"/>
        <end position="455"/>
    </location>
</feature>
<dbReference type="Proteomes" id="UP000773462">
    <property type="component" value="Unassembled WGS sequence"/>
</dbReference>
<organism evidence="2 3">
    <name type="scientific">Paenibacillus silagei</name>
    <dbReference type="NCBI Taxonomy" id="1670801"/>
    <lineage>
        <taxon>Bacteria</taxon>
        <taxon>Bacillati</taxon>
        <taxon>Bacillota</taxon>
        <taxon>Bacilli</taxon>
        <taxon>Bacillales</taxon>
        <taxon>Paenibacillaceae</taxon>
        <taxon>Paenibacillus</taxon>
    </lineage>
</organism>
<name>A0ABS4NRL0_9BACL</name>